<gene>
    <name evidence="6" type="ORF">AVDCRST_MAG21-614</name>
</gene>
<evidence type="ECO:0000256" key="1">
    <source>
        <dbReference type="ARBA" id="ARBA00005417"/>
    </source>
</evidence>
<comment type="similarity">
    <text evidence="1">Belongs to the ABC transporter superfamily.</text>
</comment>
<dbReference type="PANTHER" id="PTHR43335">
    <property type="entry name" value="ABC TRANSPORTER, ATP-BINDING PROTEIN"/>
    <property type="match status" value="1"/>
</dbReference>
<proteinExistence type="inferred from homology"/>
<dbReference type="PROSITE" id="PS00211">
    <property type="entry name" value="ABC_TRANSPORTER_1"/>
    <property type="match status" value="1"/>
</dbReference>
<dbReference type="PROSITE" id="PS50893">
    <property type="entry name" value="ABC_TRANSPORTER_2"/>
    <property type="match status" value="1"/>
</dbReference>
<sequence>MTTVAIELSGLTKSFGGVLAVDDVTAVARPGQVTALLGPNGAGKTTTLRMLLGLIAPTRGAGTFDGRRYDELPDPVRQVGAVLEASGYHPGRRALDHLRILTTASKLPHDAPTRALAETELAADARRRVGQFSFGMRQRLGLAAAMLGDPTVLVLDEPTNGLDPPGVRWLRGYVRALADEGRTVLLSSHALSEVELIADHVLVMAHGRLLRSSSLAALRAEAGVGSRVRTPDPEQLGAALDAAGLSHRHTDEGVAVDATPEQVGELAALHRIVLHGLEGTADLEKAFFRLTQEPHPPVTPPMSTEGVLS</sequence>
<dbReference type="InterPro" id="IPR003593">
    <property type="entry name" value="AAA+_ATPase"/>
</dbReference>
<dbReference type="InterPro" id="IPR017871">
    <property type="entry name" value="ABC_transporter-like_CS"/>
</dbReference>
<evidence type="ECO:0000256" key="4">
    <source>
        <dbReference type="ARBA" id="ARBA00022840"/>
    </source>
</evidence>
<dbReference type="Pfam" id="PF00005">
    <property type="entry name" value="ABC_tran"/>
    <property type="match status" value="1"/>
</dbReference>
<keyword evidence="3" id="KW-0547">Nucleotide-binding</keyword>
<dbReference type="GO" id="GO:0005524">
    <property type="term" value="F:ATP binding"/>
    <property type="evidence" value="ECO:0007669"/>
    <property type="project" value="UniProtKB-KW"/>
</dbReference>
<dbReference type="PANTHER" id="PTHR43335:SF4">
    <property type="entry name" value="ABC TRANSPORTER, ATP-BINDING PROTEIN"/>
    <property type="match status" value="1"/>
</dbReference>
<organism evidence="6">
    <name type="scientific">uncultured Nocardioidaceae bacterium</name>
    <dbReference type="NCBI Taxonomy" id="253824"/>
    <lineage>
        <taxon>Bacteria</taxon>
        <taxon>Bacillati</taxon>
        <taxon>Actinomycetota</taxon>
        <taxon>Actinomycetes</taxon>
        <taxon>Propionibacteriales</taxon>
        <taxon>Nocardioidaceae</taxon>
        <taxon>environmental samples</taxon>
    </lineage>
</organism>
<evidence type="ECO:0000256" key="2">
    <source>
        <dbReference type="ARBA" id="ARBA00022448"/>
    </source>
</evidence>
<evidence type="ECO:0000313" key="6">
    <source>
        <dbReference type="EMBL" id="CAA9369860.1"/>
    </source>
</evidence>
<protein>
    <submittedName>
        <fullName evidence="6">Efflux ABC transporter, ATP-binding protein</fullName>
    </submittedName>
</protein>
<accession>A0A6J4MYL0</accession>
<evidence type="ECO:0000259" key="5">
    <source>
        <dbReference type="PROSITE" id="PS50893"/>
    </source>
</evidence>
<keyword evidence="4 6" id="KW-0067">ATP-binding</keyword>
<dbReference type="InterPro" id="IPR003439">
    <property type="entry name" value="ABC_transporter-like_ATP-bd"/>
</dbReference>
<name>A0A6J4MYL0_9ACTN</name>
<dbReference type="SUPFAM" id="SSF52540">
    <property type="entry name" value="P-loop containing nucleoside triphosphate hydrolases"/>
    <property type="match status" value="1"/>
</dbReference>
<keyword evidence="2" id="KW-0813">Transport</keyword>
<dbReference type="InterPro" id="IPR027417">
    <property type="entry name" value="P-loop_NTPase"/>
</dbReference>
<feature type="domain" description="ABC transporter" evidence="5">
    <location>
        <begin position="6"/>
        <end position="231"/>
    </location>
</feature>
<dbReference type="GO" id="GO:0016887">
    <property type="term" value="F:ATP hydrolysis activity"/>
    <property type="evidence" value="ECO:0007669"/>
    <property type="project" value="InterPro"/>
</dbReference>
<dbReference type="AlphaFoldDB" id="A0A6J4MYL0"/>
<dbReference type="EMBL" id="CADCUL010000076">
    <property type="protein sequence ID" value="CAA9369860.1"/>
    <property type="molecule type" value="Genomic_DNA"/>
</dbReference>
<dbReference type="SMART" id="SM00382">
    <property type="entry name" value="AAA"/>
    <property type="match status" value="1"/>
</dbReference>
<dbReference type="Gene3D" id="3.40.50.300">
    <property type="entry name" value="P-loop containing nucleotide triphosphate hydrolases"/>
    <property type="match status" value="1"/>
</dbReference>
<evidence type="ECO:0000256" key="3">
    <source>
        <dbReference type="ARBA" id="ARBA00022741"/>
    </source>
</evidence>
<reference evidence="6" key="1">
    <citation type="submission" date="2020-02" db="EMBL/GenBank/DDBJ databases">
        <authorList>
            <person name="Meier V. D."/>
        </authorList>
    </citation>
    <scope>NUCLEOTIDE SEQUENCE</scope>
    <source>
        <strain evidence="6">AVDCRST_MAG21</strain>
    </source>
</reference>